<dbReference type="AlphaFoldDB" id="A0A7G9YUD2"/>
<sequence>MCTNNEDNNGDGLKIAEDICYPRINKVIKVLEKESKGKLISNRPGGLKYYKTDFVDAEPTDLNKRKMVDKSTEMLCLKEDCFDEIKKGQHFKIFKNSQDKHLGIIFDDDGIEQLKKEIKKLNKKFIVYVFSLDESAREEEFEDVADLVELKPIPAVILSVYKRIFK</sequence>
<reference evidence="1" key="1">
    <citation type="submission" date="2020-06" db="EMBL/GenBank/DDBJ databases">
        <title>Unique genomic features of the anaerobic methanotrophic archaea.</title>
        <authorList>
            <person name="Chadwick G.L."/>
            <person name="Skennerton C.T."/>
            <person name="Laso-Perez R."/>
            <person name="Leu A.O."/>
            <person name="Speth D.R."/>
            <person name="Yu H."/>
            <person name="Morgan-Lang C."/>
            <person name="Hatzenpichler R."/>
            <person name="Goudeau D."/>
            <person name="Malmstrom R."/>
            <person name="Brazelton W.J."/>
            <person name="Woyke T."/>
            <person name="Hallam S.J."/>
            <person name="Tyson G.W."/>
            <person name="Wegener G."/>
            <person name="Boetius A."/>
            <person name="Orphan V."/>
        </authorList>
    </citation>
    <scope>NUCLEOTIDE SEQUENCE</scope>
</reference>
<proteinExistence type="predicted"/>
<name>A0A7G9YUD2_9EURY</name>
<organism evidence="1">
    <name type="scientific">Candidatus Methanophagaceae archaeon ANME-1 ERB6</name>
    <dbReference type="NCBI Taxonomy" id="2759912"/>
    <lineage>
        <taxon>Archaea</taxon>
        <taxon>Methanobacteriati</taxon>
        <taxon>Methanobacteriota</taxon>
        <taxon>Stenosarchaea group</taxon>
        <taxon>Methanomicrobia</taxon>
        <taxon>Candidatus Methanophagales</taxon>
        <taxon>Candidatus Methanophagaceae</taxon>
    </lineage>
</organism>
<dbReference type="EMBL" id="MT631474">
    <property type="protein sequence ID" value="QNO51616.1"/>
    <property type="molecule type" value="Genomic_DNA"/>
</dbReference>
<evidence type="ECO:0000313" key="1">
    <source>
        <dbReference type="EMBL" id="QNO51616.1"/>
    </source>
</evidence>
<protein>
    <submittedName>
        <fullName evidence="1">Uncharacterized protein</fullName>
    </submittedName>
</protein>
<accession>A0A7G9YUD2</accession>
<gene>
    <name evidence="1" type="ORF">JFJFMGFI_00015</name>
</gene>